<evidence type="ECO:0000256" key="3">
    <source>
        <dbReference type="ARBA" id="ARBA00022553"/>
    </source>
</evidence>
<reference evidence="10 11" key="1">
    <citation type="submission" date="2019-01" db="EMBL/GenBank/DDBJ databases">
        <title>Filimonas sp. strain TTM-71.</title>
        <authorList>
            <person name="Chen W.-M."/>
        </authorList>
    </citation>
    <scope>NUCLEOTIDE SEQUENCE [LARGE SCALE GENOMIC DNA]</scope>
    <source>
        <strain evidence="10 11">TTM-71</strain>
    </source>
</reference>
<dbReference type="SMART" id="SM00387">
    <property type="entry name" value="HATPase_c"/>
    <property type="match status" value="1"/>
</dbReference>
<dbReference type="RefSeq" id="WP_129001827.1">
    <property type="nucleotide sequence ID" value="NZ_SDHZ01000001.1"/>
</dbReference>
<dbReference type="InterPro" id="IPR003661">
    <property type="entry name" value="HisK_dim/P_dom"/>
</dbReference>
<evidence type="ECO:0000256" key="4">
    <source>
        <dbReference type="ARBA" id="ARBA00022679"/>
    </source>
</evidence>
<dbReference type="Gene3D" id="1.10.287.130">
    <property type="match status" value="1"/>
</dbReference>
<evidence type="ECO:0000256" key="6">
    <source>
        <dbReference type="SAM" id="Coils"/>
    </source>
</evidence>
<dbReference type="NCBIfam" id="TIGR00229">
    <property type="entry name" value="sensory_box"/>
    <property type="match status" value="4"/>
</dbReference>
<dbReference type="InterPro" id="IPR005467">
    <property type="entry name" value="His_kinase_dom"/>
</dbReference>
<dbReference type="InterPro" id="IPR000700">
    <property type="entry name" value="PAS-assoc_C"/>
</dbReference>
<feature type="domain" description="PAC" evidence="9">
    <location>
        <begin position="728"/>
        <end position="781"/>
    </location>
</feature>
<keyword evidence="3" id="KW-0597">Phosphoprotein</keyword>
<keyword evidence="5" id="KW-0418">Kinase</keyword>
<dbReference type="CDD" id="cd00082">
    <property type="entry name" value="HisKA"/>
    <property type="match status" value="1"/>
</dbReference>
<name>A0A4V1MAJ3_9BACT</name>
<dbReference type="PRINTS" id="PR00344">
    <property type="entry name" value="BCTRLSENSOR"/>
</dbReference>
<dbReference type="Pfam" id="PF08447">
    <property type="entry name" value="PAS_3"/>
    <property type="match status" value="1"/>
</dbReference>
<dbReference type="OrthoDB" id="607558at2"/>
<dbReference type="Gene3D" id="3.30.450.20">
    <property type="entry name" value="PAS domain"/>
    <property type="match status" value="6"/>
</dbReference>
<feature type="domain" description="PAS" evidence="8">
    <location>
        <begin position="138"/>
        <end position="208"/>
    </location>
</feature>
<dbReference type="Pfam" id="PF02518">
    <property type="entry name" value="HATPase_c"/>
    <property type="match status" value="1"/>
</dbReference>
<dbReference type="Proteomes" id="UP000290545">
    <property type="component" value="Unassembled WGS sequence"/>
</dbReference>
<feature type="domain" description="PAS" evidence="8">
    <location>
        <begin position="654"/>
        <end position="723"/>
    </location>
</feature>
<dbReference type="InterPro" id="IPR013656">
    <property type="entry name" value="PAS_4"/>
</dbReference>
<keyword evidence="6" id="KW-0175">Coiled coil</keyword>
<dbReference type="PROSITE" id="PS50109">
    <property type="entry name" value="HIS_KIN"/>
    <property type="match status" value="1"/>
</dbReference>
<dbReference type="SMART" id="SM00388">
    <property type="entry name" value="HisKA"/>
    <property type="match status" value="1"/>
</dbReference>
<protein>
    <recommendedName>
        <fullName evidence="2">histidine kinase</fullName>
        <ecNumber evidence="2">2.7.13.3</ecNumber>
    </recommendedName>
</protein>
<evidence type="ECO:0000259" key="9">
    <source>
        <dbReference type="PROSITE" id="PS50113"/>
    </source>
</evidence>
<evidence type="ECO:0000313" key="11">
    <source>
        <dbReference type="Proteomes" id="UP000290545"/>
    </source>
</evidence>
<feature type="coiled-coil region" evidence="6">
    <location>
        <begin position="783"/>
        <end position="821"/>
    </location>
</feature>
<evidence type="ECO:0000256" key="2">
    <source>
        <dbReference type="ARBA" id="ARBA00012438"/>
    </source>
</evidence>
<evidence type="ECO:0000256" key="1">
    <source>
        <dbReference type="ARBA" id="ARBA00000085"/>
    </source>
</evidence>
<evidence type="ECO:0000313" key="10">
    <source>
        <dbReference type="EMBL" id="RXK86076.1"/>
    </source>
</evidence>
<dbReference type="SUPFAM" id="SSF55874">
    <property type="entry name" value="ATPase domain of HSP90 chaperone/DNA topoisomerase II/histidine kinase"/>
    <property type="match status" value="1"/>
</dbReference>
<keyword evidence="11" id="KW-1185">Reference proteome</keyword>
<dbReference type="PROSITE" id="PS50112">
    <property type="entry name" value="PAS"/>
    <property type="match status" value="2"/>
</dbReference>
<accession>A0A4V1MAJ3</accession>
<keyword evidence="4" id="KW-0808">Transferase</keyword>
<evidence type="ECO:0000256" key="5">
    <source>
        <dbReference type="ARBA" id="ARBA00022777"/>
    </source>
</evidence>
<dbReference type="InterPro" id="IPR036097">
    <property type="entry name" value="HisK_dim/P_sf"/>
</dbReference>
<dbReference type="InterPro" id="IPR052162">
    <property type="entry name" value="Sensor_kinase/Photoreceptor"/>
</dbReference>
<feature type="domain" description="PAC" evidence="9">
    <location>
        <begin position="602"/>
        <end position="653"/>
    </location>
</feature>
<dbReference type="InterPro" id="IPR000014">
    <property type="entry name" value="PAS"/>
</dbReference>
<dbReference type="Gene3D" id="2.10.70.100">
    <property type="match status" value="1"/>
</dbReference>
<organism evidence="10 11">
    <name type="scientific">Filimonas effusa</name>
    <dbReference type="NCBI Taxonomy" id="2508721"/>
    <lineage>
        <taxon>Bacteria</taxon>
        <taxon>Pseudomonadati</taxon>
        <taxon>Bacteroidota</taxon>
        <taxon>Chitinophagia</taxon>
        <taxon>Chitinophagales</taxon>
        <taxon>Chitinophagaceae</taxon>
        <taxon>Filimonas</taxon>
    </lineage>
</organism>
<gene>
    <name evidence="10" type="ORF">ESB13_04495</name>
</gene>
<dbReference type="AlphaFoldDB" id="A0A4V1MAJ3"/>
<dbReference type="InterPro" id="IPR013655">
    <property type="entry name" value="PAS_fold_3"/>
</dbReference>
<comment type="caution">
    <text evidence="10">The sequence shown here is derived from an EMBL/GenBank/DDBJ whole genome shotgun (WGS) entry which is preliminary data.</text>
</comment>
<dbReference type="EC" id="2.7.13.3" evidence="2"/>
<dbReference type="Pfam" id="PF08448">
    <property type="entry name" value="PAS_4"/>
    <property type="match status" value="4"/>
</dbReference>
<dbReference type="InterPro" id="IPR004358">
    <property type="entry name" value="Sig_transdc_His_kin-like_C"/>
</dbReference>
<feature type="domain" description="Histidine kinase" evidence="7">
    <location>
        <begin position="824"/>
        <end position="1051"/>
    </location>
</feature>
<dbReference type="SMART" id="SM00091">
    <property type="entry name" value="PAS"/>
    <property type="match status" value="6"/>
</dbReference>
<evidence type="ECO:0000259" key="7">
    <source>
        <dbReference type="PROSITE" id="PS50109"/>
    </source>
</evidence>
<sequence>MSDSTPHASDKSRERIKRAITAAGIGVWEINIPDNKISCDGRCAALFELSGQHELPFSQAFQNLHPYDKPAVLAAIKNALSGHDNGAIDITCRIITANDTERSINIAGTASFNAAGIPTACCGITRDITNSLKQIEAGETRFQQLVQDASVGMILLVGEDMRVEMVNESYSKLIGHKVAEIIHRPLFSVIPEVEKEFRPIIEYVRQTGETYNLHNKSYTLQGADNQTIKGHISAVYQPYKDPNTKESGVMVVVYDVTEQVMARQKVRESESLLKLLSDSVPAMIFYLDNEQRYTSYNETFMQWYKVDATQAIGITAREFIGETTYNRISPYLQKAYAGEQQRFEIPAPGRLNPHKWLSIVYTPNKREDGKVIGLIVHATDITESKRNELALRESEARFRTIFEQAPMAIALMEGSDMVVTLGNDKMFEIWGKPATLTGLPVMKVLPELEGQPFKALMDKVYDTGTPHFGTGTLAKLVRNGILEDAYFDFVYTPVRNAEGNVTGIMTLATEVTDRQLASQAIARSEARFRSLIEEAPVATCLFTGREQTIALANDMMLRVWGKGSAAIGQRLEDAVPELKGQPFLDILDEVFTTGIPYAATAARAELEVDGVLGSYYFNFTYKPLFNEAGEVYGIMDMAVDVTEEVLAHKTLEEKEMFLNNAVELAELGTWSIDIPTGIITYSERMQQWLGEAQSTLRSQSSLRIAPHDRERVRNALDKAMEKEGSGHFDEVYTIVHAITGVSRIIHSSGRTRFDEKGNPLNLSGTAQDITMQRDLQTTLEQEVQMRTEELASAVEELQATNEELANANEQLLRSNEELAQYAYVASHDLQEPLRKILVYTSMLANDREMAPRSADLIAKIAASSERMRLLILGLLDFSRLLESDSVFQYIDLNNVAKDVFHDFELVAREKGATLKMGKLPRIEAVGLQMNQLFYNLVSNSLKFTKAGTPPVITVSAEMLTQEQTREYIRTPLSFATYYKISVTDNGIGFEKQYNDQIFEIFKRLHGREIYPGSGIGLALCRRIITNHNGALYTRSTPGEGATFCLILPHKQAE</sequence>
<dbReference type="Pfam" id="PF00512">
    <property type="entry name" value="HisKA"/>
    <property type="match status" value="1"/>
</dbReference>
<dbReference type="PROSITE" id="PS50113">
    <property type="entry name" value="PAC"/>
    <property type="match status" value="3"/>
</dbReference>
<dbReference type="InterPro" id="IPR003594">
    <property type="entry name" value="HATPase_dom"/>
</dbReference>
<comment type="catalytic activity">
    <reaction evidence="1">
        <text>ATP + protein L-histidine = ADP + protein N-phospho-L-histidine.</text>
        <dbReference type="EC" id="2.7.13.3"/>
    </reaction>
</comment>
<dbReference type="PANTHER" id="PTHR43304">
    <property type="entry name" value="PHYTOCHROME-LIKE PROTEIN CPH1"/>
    <property type="match status" value="1"/>
</dbReference>
<dbReference type="SUPFAM" id="SSF55785">
    <property type="entry name" value="PYP-like sensor domain (PAS domain)"/>
    <property type="match status" value="6"/>
</dbReference>
<dbReference type="PANTHER" id="PTHR43304:SF1">
    <property type="entry name" value="PAC DOMAIN-CONTAINING PROTEIN"/>
    <property type="match status" value="1"/>
</dbReference>
<dbReference type="InterPro" id="IPR035965">
    <property type="entry name" value="PAS-like_dom_sf"/>
</dbReference>
<dbReference type="InterPro" id="IPR036890">
    <property type="entry name" value="HATPase_C_sf"/>
</dbReference>
<dbReference type="Gene3D" id="3.30.565.10">
    <property type="entry name" value="Histidine kinase-like ATPase, C-terminal domain"/>
    <property type="match status" value="1"/>
</dbReference>
<feature type="domain" description="PAC" evidence="9">
    <location>
        <begin position="341"/>
        <end position="393"/>
    </location>
</feature>
<dbReference type="EMBL" id="SDHZ01000001">
    <property type="protein sequence ID" value="RXK86076.1"/>
    <property type="molecule type" value="Genomic_DNA"/>
</dbReference>
<dbReference type="SUPFAM" id="SSF47384">
    <property type="entry name" value="Homodimeric domain of signal transducing histidine kinase"/>
    <property type="match status" value="1"/>
</dbReference>
<proteinExistence type="predicted"/>
<dbReference type="CDD" id="cd00130">
    <property type="entry name" value="PAS"/>
    <property type="match status" value="3"/>
</dbReference>
<dbReference type="GO" id="GO:0000155">
    <property type="term" value="F:phosphorelay sensor kinase activity"/>
    <property type="evidence" value="ECO:0007669"/>
    <property type="project" value="InterPro"/>
</dbReference>
<evidence type="ECO:0000259" key="8">
    <source>
        <dbReference type="PROSITE" id="PS50112"/>
    </source>
</evidence>